<reference evidence="2" key="2">
    <citation type="journal article" date="2022" name="Res Sq">
        <title>Comparative Genomics Reveals Insights into the Divergent Evolution of Astigmatic Mites and Household Pest Adaptations.</title>
        <authorList>
            <person name="Xiong Q."/>
            <person name="Wan A.T.-Y."/>
            <person name="Liu X.-Y."/>
            <person name="Fung C.S.-H."/>
            <person name="Xiao X."/>
            <person name="Malainual N."/>
            <person name="Hou J."/>
            <person name="Wang L."/>
            <person name="Wang M."/>
            <person name="Yang K."/>
            <person name="Cui Y."/>
            <person name="Leung E."/>
            <person name="Nong W."/>
            <person name="Shin S.-K."/>
            <person name="Au S."/>
            <person name="Jeong K.Y."/>
            <person name="Chew F.T."/>
            <person name="Hui J."/>
            <person name="Leung T.F."/>
            <person name="Tungtrongchitr A."/>
            <person name="Zhong N."/>
            <person name="Liu Z."/>
            <person name="Tsui S."/>
        </authorList>
    </citation>
    <scope>NUCLEOTIDE SEQUENCE</scope>
    <source>
        <strain evidence="2">Derf</strain>
        <tissue evidence="2">Whole organism</tissue>
    </source>
</reference>
<sequence>MEKTTAIARTRCLSNPFRIDPQKKDQAIELVDQTIEQPRTSQPSIHPSIHPASQPASQPTNQPFNQTYRSIV</sequence>
<comment type="caution">
    <text evidence="2">The sequence shown here is derived from an EMBL/GenBank/DDBJ whole genome shotgun (WGS) entry which is preliminary data.</text>
</comment>
<accession>A0A922I4N2</accession>
<keyword evidence="3" id="KW-1185">Reference proteome</keyword>
<feature type="compositionally biased region" description="Polar residues" evidence="1">
    <location>
        <begin position="54"/>
        <end position="72"/>
    </location>
</feature>
<evidence type="ECO:0000313" key="2">
    <source>
        <dbReference type="EMBL" id="KAH9521128.1"/>
    </source>
</evidence>
<dbReference type="EMBL" id="ASGP02000002">
    <property type="protein sequence ID" value="KAH9521128.1"/>
    <property type="molecule type" value="Genomic_DNA"/>
</dbReference>
<protein>
    <submittedName>
        <fullName evidence="2">Uncharacterized protein</fullName>
    </submittedName>
</protein>
<evidence type="ECO:0000256" key="1">
    <source>
        <dbReference type="SAM" id="MobiDB-lite"/>
    </source>
</evidence>
<proteinExistence type="predicted"/>
<organism evidence="2 3">
    <name type="scientific">Dermatophagoides farinae</name>
    <name type="common">American house dust mite</name>
    <dbReference type="NCBI Taxonomy" id="6954"/>
    <lineage>
        <taxon>Eukaryota</taxon>
        <taxon>Metazoa</taxon>
        <taxon>Ecdysozoa</taxon>
        <taxon>Arthropoda</taxon>
        <taxon>Chelicerata</taxon>
        <taxon>Arachnida</taxon>
        <taxon>Acari</taxon>
        <taxon>Acariformes</taxon>
        <taxon>Sarcoptiformes</taxon>
        <taxon>Astigmata</taxon>
        <taxon>Psoroptidia</taxon>
        <taxon>Analgoidea</taxon>
        <taxon>Pyroglyphidae</taxon>
        <taxon>Dermatophagoidinae</taxon>
        <taxon>Dermatophagoides</taxon>
    </lineage>
</organism>
<dbReference type="AlphaFoldDB" id="A0A922I4N2"/>
<dbReference type="Proteomes" id="UP000790347">
    <property type="component" value="Unassembled WGS sequence"/>
</dbReference>
<reference evidence="2" key="1">
    <citation type="submission" date="2013-05" db="EMBL/GenBank/DDBJ databases">
        <authorList>
            <person name="Yim A.K.Y."/>
            <person name="Chan T.F."/>
            <person name="Ji K.M."/>
            <person name="Liu X.Y."/>
            <person name="Zhou J.W."/>
            <person name="Li R.Q."/>
            <person name="Yang K.Y."/>
            <person name="Li J."/>
            <person name="Li M."/>
            <person name="Law P.T.W."/>
            <person name="Wu Y.L."/>
            <person name="Cai Z.L."/>
            <person name="Qin H."/>
            <person name="Bao Y."/>
            <person name="Leung R.K.K."/>
            <person name="Ng P.K.S."/>
            <person name="Zou J."/>
            <person name="Zhong X.J."/>
            <person name="Ran P.X."/>
            <person name="Zhong N.S."/>
            <person name="Liu Z.G."/>
            <person name="Tsui S.K.W."/>
        </authorList>
    </citation>
    <scope>NUCLEOTIDE SEQUENCE</scope>
    <source>
        <strain evidence="2">Derf</strain>
        <tissue evidence="2">Whole organism</tissue>
    </source>
</reference>
<name>A0A922I4N2_DERFA</name>
<evidence type="ECO:0000313" key="3">
    <source>
        <dbReference type="Proteomes" id="UP000790347"/>
    </source>
</evidence>
<feature type="region of interest" description="Disordered" evidence="1">
    <location>
        <begin position="37"/>
        <end position="72"/>
    </location>
</feature>
<gene>
    <name evidence="2" type="ORF">DERF_004801</name>
</gene>